<dbReference type="AlphaFoldDB" id="A0AAJ6LNN7"/>
<evidence type="ECO:0000313" key="3">
    <source>
        <dbReference type="EMBL" id="WMT68656.1"/>
    </source>
</evidence>
<evidence type="ECO:0000313" key="4">
    <source>
        <dbReference type="Proteomes" id="UP001228563"/>
    </source>
</evidence>
<evidence type="ECO:0008006" key="5">
    <source>
        <dbReference type="Google" id="ProtNLM"/>
    </source>
</evidence>
<protein>
    <recommendedName>
        <fullName evidence="5">GGDEF domain-containing protein</fullName>
    </recommendedName>
</protein>
<dbReference type="EMBL" id="CP096849">
    <property type="protein sequence ID" value="WMT67430.1"/>
    <property type="molecule type" value="Genomic_DNA"/>
</dbReference>
<dbReference type="Proteomes" id="UP001228563">
    <property type="component" value="Plasmid pEC1382-1"/>
</dbReference>
<dbReference type="InterPro" id="IPR029787">
    <property type="entry name" value="Nucleotide_cyclase"/>
</dbReference>
<reference evidence="1" key="1">
    <citation type="submission" date="2022-04" db="EMBL/GenBank/DDBJ databases">
        <title>Co-occurrence of mcr-9 and blaNDM-1 in multidrug-resistant Enterobacter kobei strain isolated from an infant with urinary infection.</title>
        <authorList>
            <person name="Zeng H."/>
        </authorList>
    </citation>
    <scope>NUCLEOTIDE SEQUENCE</scope>
    <source>
        <strain evidence="1">EC1382</strain>
        <plasmid evidence="3">pEC1382-1</plasmid>
    </source>
</reference>
<sequence>MPFLLACLGGPLKQAEGIHLTSLKKSLDKRITGEYQLGEKRVFYPGASVGVIEINPKLTDAEGALQAADEAMYHVKKHKEKKPFIRLD</sequence>
<dbReference type="InterPro" id="IPR043128">
    <property type="entry name" value="Rev_trsase/Diguanyl_cyclase"/>
</dbReference>
<name>A0AAJ6LNN7_9ENTR</name>
<gene>
    <name evidence="1" type="ORF">M2B19_07605</name>
    <name evidence="2" type="ORF">M2B19_10365</name>
    <name evidence="3" type="ORF">M2B19_24730</name>
</gene>
<keyword evidence="3" id="KW-0614">Plasmid</keyword>
<dbReference type="Gene3D" id="3.30.70.270">
    <property type="match status" value="1"/>
</dbReference>
<dbReference type="EMBL" id="CP096849">
    <property type="protein sequence ID" value="WMT67940.1"/>
    <property type="molecule type" value="Genomic_DNA"/>
</dbReference>
<dbReference type="RefSeq" id="WP_230278794.1">
    <property type="nucleotide sequence ID" value="NZ_CP083862.1"/>
</dbReference>
<organism evidence="1 4">
    <name type="scientific">Enterobacter kobei</name>
    <dbReference type="NCBI Taxonomy" id="208224"/>
    <lineage>
        <taxon>Bacteria</taxon>
        <taxon>Pseudomonadati</taxon>
        <taxon>Pseudomonadota</taxon>
        <taxon>Gammaproteobacteria</taxon>
        <taxon>Enterobacterales</taxon>
        <taxon>Enterobacteriaceae</taxon>
        <taxon>Enterobacter</taxon>
        <taxon>Enterobacter cloacae complex</taxon>
    </lineage>
</organism>
<accession>A0AAJ6LNN7</accession>
<proteinExistence type="predicted"/>
<dbReference type="EMBL" id="CP096850">
    <property type="protein sequence ID" value="WMT68656.1"/>
    <property type="molecule type" value="Genomic_DNA"/>
</dbReference>
<geneLocation type="plasmid" evidence="3 4">
    <name>pEC1382-1</name>
</geneLocation>
<dbReference type="SUPFAM" id="SSF55073">
    <property type="entry name" value="Nucleotide cyclase"/>
    <property type="match status" value="1"/>
</dbReference>
<evidence type="ECO:0000313" key="2">
    <source>
        <dbReference type="EMBL" id="WMT67940.1"/>
    </source>
</evidence>
<evidence type="ECO:0000313" key="1">
    <source>
        <dbReference type="EMBL" id="WMT67430.1"/>
    </source>
</evidence>
<dbReference type="Proteomes" id="UP001228563">
    <property type="component" value="Chromosome"/>
</dbReference>